<proteinExistence type="predicted"/>
<protein>
    <submittedName>
        <fullName evidence="2">UmuC domain-containing protein</fullName>
    </submittedName>
</protein>
<dbReference type="SUPFAM" id="SSF56672">
    <property type="entry name" value="DNA/RNA polymerases"/>
    <property type="match status" value="1"/>
</dbReference>
<reference evidence="2" key="1">
    <citation type="submission" date="2017-02" db="UniProtKB">
        <authorList>
            <consortium name="WormBaseParasite"/>
        </authorList>
    </citation>
    <scope>IDENTIFICATION</scope>
</reference>
<dbReference type="Proteomes" id="UP000046392">
    <property type="component" value="Unplaced"/>
</dbReference>
<dbReference type="InterPro" id="IPR043502">
    <property type="entry name" value="DNA/RNA_pol_sf"/>
</dbReference>
<accession>A0A0N5BWF4</accession>
<dbReference type="AlphaFoldDB" id="A0A0N5BWF4"/>
<name>A0A0N5BWF4_STREA</name>
<evidence type="ECO:0000313" key="1">
    <source>
        <dbReference type="Proteomes" id="UP000046392"/>
    </source>
</evidence>
<sequence>MRNEYWVVLKCRKFFNQSDREELMQLERIHDFLSDNFVANKKPPNMISINMTSTVTKVLKDVDMRESFISDFNDEKLDFSNCHNSSEHDLEEDNVTGASKLVERIRRGITENDDIIISFGILISKTLEIRKELQEKFHVHLSYGISYTEEIATFVSDRHGDNSATVMLPEEFGNVYGMIEVNDFKKIKEPVRNDLIGRFGVKTLNDILSIKYIDLHFHFPTKVVDKILGAARGEDNRNQVSKCSHLSSKHYRRTPVRSFTDVKGILERIGSDIEKKVDRERRIRKLVPKKFYLKFGTRPTKLTKYYINVPLDSGRNCIAENSLKKFKTLMKGKDLGKLELMYFELGGESLEDTSLNVPITNFFRPKNCTTMTSSNVSETTRNISRERRQGIDEMNNLTEINE</sequence>
<organism evidence="1 2">
    <name type="scientific">Strongyloides papillosus</name>
    <name type="common">Intestinal threadworm</name>
    <dbReference type="NCBI Taxonomy" id="174720"/>
    <lineage>
        <taxon>Eukaryota</taxon>
        <taxon>Metazoa</taxon>
        <taxon>Ecdysozoa</taxon>
        <taxon>Nematoda</taxon>
        <taxon>Chromadorea</taxon>
        <taxon>Rhabditida</taxon>
        <taxon>Tylenchina</taxon>
        <taxon>Panagrolaimomorpha</taxon>
        <taxon>Strongyloidoidea</taxon>
        <taxon>Strongyloididae</taxon>
        <taxon>Strongyloides</taxon>
    </lineage>
</organism>
<dbReference type="WBParaSite" id="SPAL_0001015000.1">
    <property type="protein sequence ID" value="SPAL_0001015000.1"/>
    <property type="gene ID" value="SPAL_0001015000"/>
</dbReference>
<evidence type="ECO:0000313" key="2">
    <source>
        <dbReference type="WBParaSite" id="SPAL_0001015000.1"/>
    </source>
</evidence>
<keyword evidence="1" id="KW-1185">Reference proteome</keyword>